<dbReference type="SUPFAM" id="SSF55729">
    <property type="entry name" value="Acyl-CoA N-acyltransferases (Nat)"/>
    <property type="match status" value="2"/>
</dbReference>
<evidence type="ECO:0000313" key="2">
    <source>
        <dbReference type="EMBL" id="CAH0554093.1"/>
    </source>
</evidence>
<dbReference type="EMBL" id="OV121134">
    <property type="protein sequence ID" value="CAH0554093.1"/>
    <property type="molecule type" value="Genomic_DNA"/>
</dbReference>
<dbReference type="InterPro" id="IPR016181">
    <property type="entry name" value="Acyl_CoA_acyltransferase"/>
</dbReference>
<accession>A0A9P0B4Q6</accession>
<proteinExistence type="predicted"/>
<dbReference type="OrthoDB" id="41532at2759"/>
<dbReference type="Pfam" id="PF00583">
    <property type="entry name" value="Acetyltransf_1"/>
    <property type="match status" value="1"/>
</dbReference>
<dbReference type="Gene3D" id="3.40.630.30">
    <property type="match status" value="2"/>
</dbReference>
<gene>
    <name evidence="2" type="ORF">MELIAE_LOCUS5938</name>
</gene>
<keyword evidence="3" id="KW-1185">Reference proteome</keyword>
<dbReference type="Proteomes" id="UP001154078">
    <property type="component" value="Chromosome 3"/>
</dbReference>
<organism evidence="2 3">
    <name type="scientific">Brassicogethes aeneus</name>
    <name type="common">Rape pollen beetle</name>
    <name type="synonym">Meligethes aeneus</name>
    <dbReference type="NCBI Taxonomy" id="1431903"/>
    <lineage>
        <taxon>Eukaryota</taxon>
        <taxon>Metazoa</taxon>
        <taxon>Ecdysozoa</taxon>
        <taxon>Arthropoda</taxon>
        <taxon>Hexapoda</taxon>
        <taxon>Insecta</taxon>
        <taxon>Pterygota</taxon>
        <taxon>Neoptera</taxon>
        <taxon>Endopterygota</taxon>
        <taxon>Coleoptera</taxon>
        <taxon>Polyphaga</taxon>
        <taxon>Cucujiformia</taxon>
        <taxon>Nitidulidae</taxon>
        <taxon>Meligethinae</taxon>
        <taxon>Brassicogethes</taxon>
    </lineage>
</organism>
<feature type="domain" description="N-acetyltransferase" evidence="1">
    <location>
        <begin position="140"/>
        <end position="187"/>
    </location>
</feature>
<dbReference type="AlphaFoldDB" id="A0A9P0B4Q6"/>
<evidence type="ECO:0000259" key="1">
    <source>
        <dbReference type="Pfam" id="PF00583"/>
    </source>
</evidence>
<sequence length="395" mass="45859">MPVEEYLCSKRKKYIKLALRESDYIFLRANKSDTDAILDLMKISYYTEEPTYTALQIEDPKISLEGASRSLAEGLSYVARCRVNMMGVLWGASINCTSNPWDPDLKEKLACSVQDPKLRQLFLFYAHIQRAPNLFKCFNVQKVYEIECVFVSPEHRYRGIAAKLIELSRNLGRDCGYKIIRCDATSAFTPTKNDYNEILNLMEKTYCKDEPTFKTLNIENPIQFLDLTTKYLQEGLSYVAKCKNDGKIVGAMINTEYTKVKREQRLKILQDPQYKKLLMFNEHTENLIDLSRVYGDYVEKIFQIKFAFIQKEYGQKNITGNLAIHVRNFAKQSGYRFIITVTTSSYTAAVAEKLNFKKIVQIPYKDLVGQDNKPLFNTEYPHLMFRVYILDTVNI</sequence>
<dbReference type="CDD" id="cd04301">
    <property type="entry name" value="NAT_SF"/>
    <property type="match status" value="1"/>
</dbReference>
<dbReference type="GO" id="GO:0008080">
    <property type="term" value="F:N-acetyltransferase activity"/>
    <property type="evidence" value="ECO:0007669"/>
    <property type="project" value="TreeGrafter"/>
</dbReference>
<evidence type="ECO:0000313" key="3">
    <source>
        <dbReference type="Proteomes" id="UP001154078"/>
    </source>
</evidence>
<dbReference type="InterPro" id="IPR000182">
    <property type="entry name" value="GNAT_dom"/>
</dbReference>
<dbReference type="PANTHER" id="PTHR20905">
    <property type="entry name" value="N-ACETYLTRANSFERASE-RELATED"/>
    <property type="match status" value="1"/>
</dbReference>
<name>A0A9P0B4Q6_BRAAE</name>
<reference evidence="2" key="1">
    <citation type="submission" date="2021-12" db="EMBL/GenBank/DDBJ databases">
        <authorList>
            <person name="King R."/>
        </authorList>
    </citation>
    <scope>NUCLEOTIDE SEQUENCE</scope>
</reference>
<dbReference type="PANTHER" id="PTHR20905:SF1">
    <property type="entry name" value="AT07410P-RELATED"/>
    <property type="match status" value="1"/>
</dbReference>
<protein>
    <recommendedName>
        <fullName evidence="1">N-acetyltransferase domain-containing protein</fullName>
    </recommendedName>
</protein>